<accession>A0A9D4SRC8</accession>
<dbReference type="PANTHER" id="PTHR24111">
    <property type="entry name" value="LEUCINE-RICH REPEAT-CONTAINING PROTEIN 34"/>
    <property type="match status" value="1"/>
</dbReference>
<organism evidence="2 3">
    <name type="scientific">Rhipicephalus sanguineus</name>
    <name type="common">Brown dog tick</name>
    <name type="synonym">Ixodes sanguineus</name>
    <dbReference type="NCBI Taxonomy" id="34632"/>
    <lineage>
        <taxon>Eukaryota</taxon>
        <taxon>Metazoa</taxon>
        <taxon>Ecdysozoa</taxon>
        <taxon>Arthropoda</taxon>
        <taxon>Chelicerata</taxon>
        <taxon>Arachnida</taxon>
        <taxon>Acari</taxon>
        <taxon>Parasitiformes</taxon>
        <taxon>Ixodida</taxon>
        <taxon>Ixodoidea</taxon>
        <taxon>Ixodidae</taxon>
        <taxon>Rhipicephalinae</taxon>
        <taxon>Rhipicephalus</taxon>
        <taxon>Rhipicephalus</taxon>
    </lineage>
</organism>
<dbReference type="PANTHER" id="PTHR24111:SF0">
    <property type="entry name" value="LEUCINE-RICH REPEAT-CONTAINING PROTEIN"/>
    <property type="match status" value="1"/>
</dbReference>
<evidence type="ECO:0008006" key="4">
    <source>
        <dbReference type="Google" id="ProtNLM"/>
    </source>
</evidence>
<protein>
    <recommendedName>
        <fullName evidence="4">Ran gtpase-activating protein</fullName>
    </recommendedName>
</protein>
<evidence type="ECO:0000313" key="3">
    <source>
        <dbReference type="Proteomes" id="UP000821837"/>
    </source>
</evidence>
<dbReference type="SUPFAM" id="SSF52047">
    <property type="entry name" value="RNI-like"/>
    <property type="match status" value="1"/>
</dbReference>
<dbReference type="InterPro" id="IPR052201">
    <property type="entry name" value="LRR-containing_regulator"/>
</dbReference>
<proteinExistence type="predicted"/>
<dbReference type="VEuPathDB" id="VectorBase:RSAN_031944"/>
<dbReference type="AlphaFoldDB" id="A0A9D4SRC8"/>
<keyword evidence="1" id="KW-0677">Repeat</keyword>
<keyword evidence="3" id="KW-1185">Reference proteome</keyword>
<evidence type="ECO:0000313" key="2">
    <source>
        <dbReference type="EMBL" id="KAH7940072.1"/>
    </source>
</evidence>
<dbReference type="Gene3D" id="3.80.10.10">
    <property type="entry name" value="Ribonuclease Inhibitor"/>
    <property type="match status" value="3"/>
</dbReference>
<evidence type="ECO:0000256" key="1">
    <source>
        <dbReference type="ARBA" id="ARBA00022737"/>
    </source>
</evidence>
<reference evidence="2" key="2">
    <citation type="submission" date="2021-09" db="EMBL/GenBank/DDBJ databases">
        <authorList>
            <person name="Jia N."/>
            <person name="Wang J."/>
            <person name="Shi W."/>
            <person name="Du L."/>
            <person name="Sun Y."/>
            <person name="Zhan W."/>
            <person name="Jiang J."/>
            <person name="Wang Q."/>
            <person name="Zhang B."/>
            <person name="Ji P."/>
            <person name="Sakyi L.B."/>
            <person name="Cui X."/>
            <person name="Yuan T."/>
            <person name="Jiang B."/>
            <person name="Yang W."/>
            <person name="Lam T.T.-Y."/>
            <person name="Chang Q."/>
            <person name="Ding S."/>
            <person name="Wang X."/>
            <person name="Zhu J."/>
            <person name="Ruan X."/>
            <person name="Zhao L."/>
            <person name="Wei J."/>
            <person name="Que T."/>
            <person name="Du C."/>
            <person name="Cheng J."/>
            <person name="Dai P."/>
            <person name="Han X."/>
            <person name="Huang E."/>
            <person name="Gao Y."/>
            <person name="Liu J."/>
            <person name="Shao H."/>
            <person name="Ye R."/>
            <person name="Li L."/>
            <person name="Wei W."/>
            <person name="Wang X."/>
            <person name="Wang C."/>
            <person name="Huo Q."/>
            <person name="Li W."/>
            <person name="Guo W."/>
            <person name="Chen H."/>
            <person name="Chen S."/>
            <person name="Zhou L."/>
            <person name="Zhou L."/>
            <person name="Ni X."/>
            <person name="Tian J."/>
            <person name="Zhou Y."/>
            <person name="Sheng Y."/>
            <person name="Liu T."/>
            <person name="Pan Y."/>
            <person name="Xia L."/>
            <person name="Li J."/>
            <person name="Zhao F."/>
            <person name="Cao W."/>
        </authorList>
    </citation>
    <scope>NUCLEOTIDE SEQUENCE</scope>
    <source>
        <strain evidence="2">Rsan-2018</strain>
        <tissue evidence="2">Larvae</tissue>
    </source>
</reference>
<reference evidence="2" key="1">
    <citation type="journal article" date="2020" name="Cell">
        <title>Large-Scale Comparative Analyses of Tick Genomes Elucidate Their Genetic Diversity and Vector Capacities.</title>
        <authorList>
            <consortium name="Tick Genome and Microbiome Consortium (TIGMIC)"/>
            <person name="Jia N."/>
            <person name="Wang J."/>
            <person name="Shi W."/>
            <person name="Du L."/>
            <person name="Sun Y."/>
            <person name="Zhan W."/>
            <person name="Jiang J.F."/>
            <person name="Wang Q."/>
            <person name="Zhang B."/>
            <person name="Ji P."/>
            <person name="Bell-Sakyi L."/>
            <person name="Cui X.M."/>
            <person name="Yuan T.T."/>
            <person name="Jiang B.G."/>
            <person name="Yang W.F."/>
            <person name="Lam T.T."/>
            <person name="Chang Q.C."/>
            <person name="Ding S.J."/>
            <person name="Wang X.J."/>
            <person name="Zhu J.G."/>
            <person name="Ruan X.D."/>
            <person name="Zhao L."/>
            <person name="Wei J.T."/>
            <person name="Ye R.Z."/>
            <person name="Que T.C."/>
            <person name="Du C.H."/>
            <person name="Zhou Y.H."/>
            <person name="Cheng J.X."/>
            <person name="Dai P.F."/>
            <person name="Guo W.B."/>
            <person name="Han X.H."/>
            <person name="Huang E.J."/>
            <person name="Li L.F."/>
            <person name="Wei W."/>
            <person name="Gao Y.C."/>
            <person name="Liu J.Z."/>
            <person name="Shao H.Z."/>
            <person name="Wang X."/>
            <person name="Wang C.C."/>
            <person name="Yang T.C."/>
            <person name="Huo Q.B."/>
            <person name="Li W."/>
            <person name="Chen H.Y."/>
            <person name="Chen S.E."/>
            <person name="Zhou L.G."/>
            <person name="Ni X.B."/>
            <person name="Tian J.H."/>
            <person name="Sheng Y."/>
            <person name="Liu T."/>
            <person name="Pan Y.S."/>
            <person name="Xia L.Y."/>
            <person name="Li J."/>
            <person name="Zhao F."/>
            <person name="Cao W.C."/>
        </authorList>
    </citation>
    <scope>NUCLEOTIDE SEQUENCE</scope>
    <source>
        <strain evidence="2">Rsan-2018</strain>
    </source>
</reference>
<dbReference type="InterPro" id="IPR032675">
    <property type="entry name" value="LRR_dom_sf"/>
</dbReference>
<sequence>MLESLVACDYLVLRSSDGDGTIPDVDLLEVSVQLIHQVDVSVIARALETNRTLTKLSLHARSSGSVEELFGALELNKTLKELSLWGLDQVDMRFMRAVASAIENNNTLTLLHMNALFGQCQGMKQWSEALTKNCALHVFSLSCWSVPIAEVSALCKVLRVNKTLKALNLHGVNGTDEERTSLARQLLADECYDRVVLGAWTEPCLRILSPVLASPKSSVETIFTPPIGELSLDIVKVLFNDLASNRRVKRLSVCVEHDPDTRVALVCEALKKNRFIQYLHLTLTNGNSANEILRALTLNTGITELQMSIAVPPTEETMAALSGMFLHNKAMTNISALLVHKDGRQFLDPIAEGISGNRLIIGFKCMAGESMDVPSAVLDSVQRNKSALNRAVEFVLRHREDRRSAECFEFFVGRSCLMTRLKEVAELSDVEARHEVASAEHRLREMYFVITGVVRRSVVCLPADFTQIDALNADCWRALASHLQITDVCFQ</sequence>
<name>A0A9D4SRC8_RHISA</name>
<dbReference type="Proteomes" id="UP000821837">
    <property type="component" value="Chromosome 8"/>
</dbReference>
<comment type="caution">
    <text evidence="2">The sequence shown here is derived from an EMBL/GenBank/DDBJ whole genome shotgun (WGS) entry which is preliminary data.</text>
</comment>
<dbReference type="EMBL" id="JABSTV010001254">
    <property type="protein sequence ID" value="KAH7940072.1"/>
    <property type="molecule type" value="Genomic_DNA"/>
</dbReference>
<gene>
    <name evidence="2" type="ORF">HPB52_020800</name>
</gene>